<evidence type="ECO:0000256" key="1">
    <source>
        <dbReference type="SAM" id="Phobius"/>
    </source>
</evidence>
<dbReference type="EMBL" id="JAZHFV010000005">
    <property type="protein sequence ID" value="MEX4008844.1"/>
    <property type="molecule type" value="Genomic_DNA"/>
</dbReference>
<keyword evidence="1" id="KW-0812">Transmembrane</keyword>
<proteinExistence type="predicted"/>
<accession>A0ABV3WW67</accession>
<keyword evidence="1" id="KW-0472">Membrane</keyword>
<organism evidence="2 3">
    <name type="scientific">Neoaquamicrobium sediminum</name>
    <dbReference type="NCBI Taxonomy" id="1849104"/>
    <lineage>
        <taxon>Bacteria</taxon>
        <taxon>Pseudomonadati</taxon>
        <taxon>Pseudomonadota</taxon>
        <taxon>Alphaproteobacteria</taxon>
        <taxon>Hyphomicrobiales</taxon>
        <taxon>Phyllobacteriaceae</taxon>
        <taxon>Neoaquamicrobium</taxon>
    </lineage>
</organism>
<keyword evidence="1" id="KW-1133">Transmembrane helix</keyword>
<reference evidence="2 3" key="1">
    <citation type="submission" date="2024-01" db="EMBL/GenBank/DDBJ databases">
        <title>New evidence supports the origin of RcGTA from prophage.</title>
        <authorList>
            <person name="Xu Y."/>
            <person name="Liu B."/>
            <person name="Chen F."/>
        </authorList>
    </citation>
    <scope>NUCLEOTIDE SEQUENCE [LARGE SCALE GENOMIC DNA]</scope>
    <source>
        <strain evidence="2 3">CBW1107-2</strain>
    </source>
</reference>
<dbReference type="Proteomes" id="UP001559025">
    <property type="component" value="Unassembled WGS sequence"/>
</dbReference>
<dbReference type="RefSeq" id="WP_173189632.1">
    <property type="nucleotide sequence ID" value="NZ_JABETK010000001.1"/>
</dbReference>
<evidence type="ECO:0000313" key="3">
    <source>
        <dbReference type="Proteomes" id="UP001559025"/>
    </source>
</evidence>
<sequence>MSFRDDWEAPRQARGWNIGPAGMGALRVALLFGSAAVALALILTPMLEDRTRNMAYSAYPGGLDMMPTGSIGQRSNPGEYTIRRSVLQPSPNAVCIIRGNGMRTGDC</sequence>
<gene>
    <name evidence="2" type="ORF">V1479_16135</name>
</gene>
<protein>
    <submittedName>
        <fullName evidence="2">Uncharacterized protein</fullName>
    </submittedName>
</protein>
<evidence type="ECO:0000313" key="2">
    <source>
        <dbReference type="EMBL" id="MEX4008844.1"/>
    </source>
</evidence>
<feature type="transmembrane region" description="Helical" evidence="1">
    <location>
        <begin position="24"/>
        <end position="44"/>
    </location>
</feature>
<name>A0ABV3WW67_9HYPH</name>
<comment type="caution">
    <text evidence="2">The sequence shown here is derived from an EMBL/GenBank/DDBJ whole genome shotgun (WGS) entry which is preliminary data.</text>
</comment>
<keyword evidence="3" id="KW-1185">Reference proteome</keyword>